<comment type="similarity">
    <text evidence="9">Belongs to the G-protein coupled receptor 1 family.</text>
</comment>
<dbReference type="CTD" id="20323830"/>
<dbReference type="GeneID" id="20323830"/>
<evidence type="ECO:0000313" key="13">
    <source>
        <dbReference type="Proteomes" id="UP000054324"/>
    </source>
</evidence>
<evidence type="ECO:0000313" key="12">
    <source>
        <dbReference type="EMBL" id="KER22178.1"/>
    </source>
</evidence>
<dbReference type="AlphaFoldDB" id="A0A074Z553"/>
<dbReference type="GO" id="GO:0005886">
    <property type="term" value="C:plasma membrane"/>
    <property type="evidence" value="ECO:0007669"/>
    <property type="project" value="UniProtKB-SubCell"/>
</dbReference>
<feature type="transmembrane region" description="Helical" evidence="10">
    <location>
        <begin position="410"/>
        <end position="428"/>
    </location>
</feature>
<dbReference type="Pfam" id="PF00001">
    <property type="entry name" value="7tm_1"/>
    <property type="match status" value="1"/>
</dbReference>
<feature type="transmembrane region" description="Helical" evidence="10">
    <location>
        <begin position="208"/>
        <end position="232"/>
    </location>
</feature>
<dbReference type="InterPro" id="IPR000276">
    <property type="entry name" value="GPCR_Rhodpsn"/>
</dbReference>
<feature type="domain" description="G-protein coupled receptors family 1 profile" evidence="11">
    <location>
        <begin position="28"/>
        <end position="468"/>
    </location>
</feature>
<evidence type="ECO:0000259" key="11">
    <source>
        <dbReference type="PROSITE" id="PS50262"/>
    </source>
</evidence>
<evidence type="ECO:0000256" key="4">
    <source>
        <dbReference type="ARBA" id="ARBA00022989"/>
    </source>
</evidence>
<dbReference type="InterPro" id="IPR017452">
    <property type="entry name" value="GPCR_Rhodpsn_7TM"/>
</dbReference>
<evidence type="ECO:0000256" key="3">
    <source>
        <dbReference type="ARBA" id="ARBA00022692"/>
    </source>
</evidence>
<keyword evidence="6 10" id="KW-0472">Membrane</keyword>
<comment type="subcellular location">
    <subcellularLocation>
        <location evidence="1">Cell membrane</location>
        <topology evidence="1">Multi-pass membrane protein</topology>
    </subcellularLocation>
</comment>
<evidence type="ECO:0000256" key="9">
    <source>
        <dbReference type="RuleBase" id="RU000688"/>
    </source>
</evidence>
<dbReference type="GO" id="GO:0004930">
    <property type="term" value="F:G protein-coupled receptor activity"/>
    <property type="evidence" value="ECO:0007669"/>
    <property type="project" value="UniProtKB-KW"/>
</dbReference>
<keyword evidence="3 9" id="KW-0812">Transmembrane</keyword>
<evidence type="ECO:0000256" key="8">
    <source>
        <dbReference type="ARBA" id="ARBA00023224"/>
    </source>
</evidence>
<dbReference type="PANTHER" id="PTHR24248">
    <property type="entry name" value="ADRENERGIC RECEPTOR-RELATED G-PROTEIN COUPLED RECEPTOR"/>
    <property type="match status" value="1"/>
</dbReference>
<dbReference type="GO" id="GO:0071880">
    <property type="term" value="P:adenylate cyclase-activating adrenergic receptor signaling pathway"/>
    <property type="evidence" value="ECO:0007669"/>
    <property type="project" value="TreeGrafter"/>
</dbReference>
<name>A0A074Z553_OPIVI</name>
<dbReference type="KEGG" id="ovi:T265_09662"/>
<dbReference type="PANTHER" id="PTHR24248:SF185">
    <property type="entry name" value="DOPAMINE RECEPTOR 2"/>
    <property type="match status" value="1"/>
</dbReference>
<evidence type="ECO:0000256" key="5">
    <source>
        <dbReference type="ARBA" id="ARBA00023040"/>
    </source>
</evidence>
<dbReference type="EMBL" id="KL596914">
    <property type="protein sequence ID" value="KER22178.1"/>
    <property type="molecule type" value="Genomic_DNA"/>
</dbReference>
<feature type="transmembrane region" description="Helical" evidence="10">
    <location>
        <begin position="50"/>
        <end position="70"/>
    </location>
</feature>
<dbReference type="RefSeq" id="XP_009174076.1">
    <property type="nucleotide sequence ID" value="XM_009175812.1"/>
</dbReference>
<evidence type="ECO:0000256" key="6">
    <source>
        <dbReference type="ARBA" id="ARBA00023136"/>
    </source>
</evidence>
<evidence type="ECO:0000256" key="1">
    <source>
        <dbReference type="ARBA" id="ARBA00004651"/>
    </source>
</evidence>
<gene>
    <name evidence="12" type="ORF">T265_09662</name>
</gene>
<evidence type="ECO:0000256" key="7">
    <source>
        <dbReference type="ARBA" id="ARBA00023170"/>
    </source>
</evidence>
<dbReference type="PRINTS" id="PR00237">
    <property type="entry name" value="GPCRRHODOPSN"/>
</dbReference>
<evidence type="ECO:0000256" key="10">
    <source>
        <dbReference type="SAM" id="Phobius"/>
    </source>
</evidence>
<evidence type="ECO:0000256" key="2">
    <source>
        <dbReference type="ARBA" id="ARBA00022475"/>
    </source>
</evidence>
<proteinExistence type="inferred from homology"/>
<keyword evidence="2" id="KW-1003">Cell membrane</keyword>
<keyword evidence="7 9" id="KW-0675">Receptor</keyword>
<protein>
    <recommendedName>
        <fullName evidence="11">G-protein coupled receptors family 1 profile domain-containing protein</fullName>
    </recommendedName>
</protein>
<dbReference type="GO" id="GO:0043410">
    <property type="term" value="P:positive regulation of MAPK cascade"/>
    <property type="evidence" value="ECO:0007669"/>
    <property type="project" value="TreeGrafter"/>
</dbReference>
<keyword evidence="5 9" id="KW-0297">G-protein coupled receptor</keyword>
<dbReference type="OrthoDB" id="5957871at2759"/>
<dbReference type="Gene3D" id="1.20.1070.10">
    <property type="entry name" value="Rhodopsin 7-helix transmembrane proteins"/>
    <property type="match status" value="2"/>
</dbReference>
<dbReference type="STRING" id="6198.A0A074Z553"/>
<keyword evidence="8 9" id="KW-0807">Transducer</keyword>
<organism evidence="12 13">
    <name type="scientific">Opisthorchis viverrini</name>
    <name type="common">Southeast Asian liver fluke</name>
    <dbReference type="NCBI Taxonomy" id="6198"/>
    <lineage>
        <taxon>Eukaryota</taxon>
        <taxon>Metazoa</taxon>
        <taxon>Spiralia</taxon>
        <taxon>Lophotrochozoa</taxon>
        <taxon>Platyhelminthes</taxon>
        <taxon>Trematoda</taxon>
        <taxon>Digenea</taxon>
        <taxon>Opisthorchiida</taxon>
        <taxon>Opisthorchiata</taxon>
        <taxon>Opisthorchiidae</taxon>
        <taxon>Opisthorchis</taxon>
    </lineage>
</organism>
<feature type="transmembrane region" description="Helical" evidence="10">
    <location>
        <begin position="13"/>
        <end position="38"/>
    </location>
</feature>
<dbReference type="PROSITE" id="PS50262">
    <property type="entry name" value="G_PROTEIN_RECEP_F1_2"/>
    <property type="match status" value="1"/>
</dbReference>
<sequence length="502" mass="56808">MNPLLELGLTHKIVVAVLSVLTSVTIGGNLLVMIAILLEPRLRQSVTNCFIFSLAAADLLLGTVVMPFSIVEYWRQRYVDEYTQNMNHDSTFELWPYGQGWCDTWHAFDVLSCTASILNLCVISVERYIAVSDPVSYQTRVTHSRSIIMIASAWICSALISFPAIVWWRASLSDKMKATNSPLNSTAVELECLPKVSTTDCVFPDNQLYLFLSSCVSFHIPLVVMIVVYWRIYRSATKVLKSLERGVKILNNGDLIIRVHRGGSCKPVKKPTTSMWLSNAAAKTSSGEVAEPRPVGSNSYSDVCSSDRAACEEIALASPQVRTDSCERPISVMKHVRFVKLKNSSHKLEKRSGCRCDCQTCCGCASFVFRCRGSLNPEDCSDDEILHSDRRPRLFSFKKRINRFLQEKRAAKTLGIIMGVFIVCWLPFFVYNTLKSIQPSWTQSHESILFPLLTWLGYVNSSINPFIYAYSLRDIRRGFNHLFCIFRRKTWNHATHSSESKK</sequence>
<dbReference type="Proteomes" id="UP000054324">
    <property type="component" value="Unassembled WGS sequence"/>
</dbReference>
<reference evidence="12 13" key="1">
    <citation type="submission" date="2013-11" db="EMBL/GenBank/DDBJ databases">
        <title>Opisthorchis viverrini - life in the bile duct.</title>
        <authorList>
            <person name="Young N.D."/>
            <person name="Nagarajan N."/>
            <person name="Lin S.J."/>
            <person name="Korhonen P.K."/>
            <person name="Jex A.R."/>
            <person name="Hall R.S."/>
            <person name="Safavi-Hemami H."/>
            <person name="Kaewkong W."/>
            <person name="Bertrand D."/>
            <person name="Gao S."/>
            <person name="Seet Q."/>
            <person name="Wongkham S."/>
            <person name="Teh B.T."/>
            <person name="Wongkham C."/>
            <person name="Intapan P.M."/>
            <person name="Maleewong W."/>
            <person name="Yang X."/>
            <person name="Hu M."/>
            <person name="Wang Z."/>
            <person name="Hofmann A."/>
            <person name="Sternberg P.W."/>
            <person name="Tan P."/>
            <person name="Wang J."/>
            <person name="Gasser R.B."/>
        </authorList>
    </citation>
    <scope>NUCLEOTIDE SEQUENCE [LARGE SCALE GENOMIC DNA]</scope>
</reference>
<dbReference type="PROSITE" id="PS00237">
    <property type="entry name" value="G_PROTEIN_RECEP_F1_1"/>
    <property type="match status" value="1"/>
</dbReference>
<keyword evidence="4 10" id="KW-1133">Transmembrane helix</keyword>
<accession>A0A074Z553</accession>
<feature type="transmembrane region" description="Helical" evidence="10">
    <location>
        <begin position="146"/>
        <end position="168"/>
    </location>
</feature>
<keyword evidence="13" id="KW-1185">Reference proteome</keyword>
<feature type="transmembrane region" description="Helical" evidence="10">
    <location>
        <begin position="448"/>
        <end position="470"/>
    </location>
</feature>
<dbReference type="SUPFAM" id="SSF81321">
    <property type="entry name" value="Family A G protein-coupled receptor-like"/>
    <property type="match status" value="1"/>
</dbReference>